<dbReference type="SUPFAM" id="SSF53756">
    <property type="entry name" value="UDP-Glycosyltransferase/glycogen phosphorylase"/>
    <property type="match status" value="1"/>
</dbReference>
<keyword evidence="3" id="KW-1185">Reference proteome</keyword>
<proteinExistence type="predicted"/>
<dbReference type="InterPro" id="IPR050194">
    <property type="entry name" value="Glycosyltransferase_grp1"/>
</dbReference>
<dbReference type="Pfam" id="PF00534">
    <property type="entry name" value="Glycos_transf_1"/>
    <property type="match status" value="1"/>
</dbReference>
<name>Q3AD84_CARHZ</name>
<keyword evidence="2" id="KW-0808">Transferase</keyword>
<gene>
    <name evidence="2" type="ordered locus">CHY_1054</name>
</gene>
<evidence type="ECO:0000313" key="2">
    <source>
        <dbReference type="EMBL" id="ABB13961.1"/>
    </source>
</evidence>
<feature type="domain" description="Glycosyl transferase family 1" evidence="1">
    <location>
        <begin position="203"/>
        <end position="323"/>
    </location>
</feature>
<dbReference type="GO" id="GO:0016757">
    <property type="term" value="F:glycosyltransferase activity"/>
    <property type="evidence" value="ECO:0007669"/>
    <property type="project" value="InterPro"/>
</dbReference>
<dbReference type="PANTHER" id="PTHR45947">
    <property type="entry name" value="SULFOQUINOVOSYL TRANSFERASE SQD2"/>
    <property type="match status" value="1"/>
</dbReference>
<dbReference type="OrthoDB" id="9816564at2"/>
<dbReference type="EMBL" id="CP000141">
    <property type="protein sequence ID" value="ABB13961.1"/>
    <property type="molecule type" value="Genomic_DNA"/>
</dbReference>
<dbReference type="HOGENOM" id="CLU_041132_3_1_9"/>
<dbReference type="PANTHER" id="PTHR45947:SF3">
    <property type="entry name" value="SULFOQUINOVOSYL TRANSFERASE SQD2"/>
    <property type="match status" value="1"/>
</dbReference>
<dbReference type="InterPro" id="IPR001296">
    <property type="entry name" value="Glyco_trans_1"/>
</dbReference>
<evidence type="ECO:0000259" key="1">
    <source>
        <dbReference type="Pfam" id="PF00534"/>
    </source>
</evidence>
<sequence length="386" mass="46193">MQKKMLIPISSPWEKHHRKQLILNLADEFKNFVDIYVIDRPYDILTYFLRKTVTKNYYRNTPGLNKVKENLYVLGISQVFHEHISSLNVMFDYINKNYVKTEIKKFISDVDIIWISEPNHRFYFDIFYNSIKIYEIYDEYLLRPNGKLRNAKIVSNDQQICDEADIIFYTSPKILQRRQKYSEKMFFINNGVDYSLFNANNENENKVILKIDNKKRNIIFVGNIGEFIEINAFFEILNEDNNHLYIIGNYELPMKNYILKLKSYNNCTYLGYIDHNKLKYYLQKMDIGVIPFKENNEFVEAINPLKFYEYLACGLPVVSLDLPIYNNLPEGLVYRYKKFSEINDLIKIAFDEKAKYIDFRKKYAQKNDWKNIAKAILSIFREKGII</sequence>
<reference evidence="2 3" key="1">
    <citation type="journal article" date="2005" name="PLoS Genet.">
        <title>Life in hot carbon monoxide: the complete genome sequence of Carboxydothermus hydrogenoformans Z-2901.</title>
        <authorList>
            <person name="Wu M."/>
            <person name="Ren Q."/>
            <person name="Durkin A.S."/>
            <person name="Daugherty S.C."/>
            <person name="Brinkac L.M."/>
            <person name="Dodson R.J."/>
            <person name="Madupu R."/>
            <person name="Sullivan S.A."/>
            <person name="Kolonay J.F."/>
            <person name="Haft D.H."/>
            <person name="Nelson W.C."/>
            <person name="Tallon L.J."/>
            <person name="Jones K.M."/>
            <person name="Ulrich L.E."/>
            <person name="Gonzalez J.M."/>
            <person name="Zhulin I.B."/>
            <person name="Robb F.T."/>
            <person name="Eisen J.A."/>
        </authorList>
    </citation>
    <scope>NUCLEOTIDE SEQUENCE [LARGE SCALE GENOMIC DNA]</scope>
    <source>
        <strain evidence="3">ATCC BAA-161 / DSM 6008 / Z-2901</strain>
    </source>
</reference>
<dbReference type="eggNOG" id="COG0438">
    <property type="taxonomic scope" value="Bacteria"/>
</dbReference>
<accession>Q3AD84</accession>
<dbReference type="InParanoid" id="Q3AD84"/>
<dbReference type="Gene3D" id="3.40.50.2000">
    <property type="entry name" value="Glycogen Phosphorylase B"/>
    <property type="match status" value="1"/>
</dbReference>
<dbReference type="CAZy" id="GT4">
    <property type="family name" value="Glycosyltransferase Family 4"/>
</dbReference>
<dbReference type="Proteomes" id="UP000002706">
    <property type="component" value="Chromosome"/>
</dbReference>
<protein>
    <submittedName>
        <fullName evidence="2">Glycosyl transferase, group 1 family protein</fullName>
    </submittedName>
</protein>
<evidence type="ECO:0000313" key="3">
    <source>
        <dbReference type="Proteomes" id="UP000002706"/>
    </source>
</evidence>
<dbReference type="KEGG" id="chy:CHY_1054"/>
<dbReference type="AlphaFoldDB" id="Q3AD84"/>
<organism evidence="2 3">
    <name type="scientific">Carboxydothermus hydrogenoformans (strain ATCC BAA-161 / DSM 6008 / Z-2901)</name>
    <dbReference type="NCBI Taxonomy" id="246194"/>
    <lineage>
        <taxon>Bacteria</taxon>
        <taxon>Bacillati</taxon>
        <taxon>Bacillota</taxon>
        <taxon>Clostridia</taxon>
        <taxon>Thermoanaerobacterales</taxon>
        <taxon>Thermoanaerobacteraceae</taxon>
        <taxon>Carboxydothermus</taxon>
    </lineage>
</organism>
<dbReference type="RefSeq" id="WP_011343976.1">
    <property type="nucleotide sequence ID" value="NC_007503.1"/>
</dbReference>
<dbReference type="STRING" id="246194.CHY_1054"/>